<accession>A0A3P2RL91</accession>
<dbReference type="GO" id="GO:0008641">
    <property type="term" value="F:ubiquitin-like modifier activating enzyme activity"/>
    <property type="evidence" value="ECO:0007669"/>
    <property type="project" value="InterPro"/>
</dbReference>
<dbReference type="RefSeq" id="WP_124942413.1">
    <property type="nucleotide sequence ID" value="NZ_RHGY01000001.1"/>
</dbReference>
<dbReference type="InterPro" id="IPR000594">
    <property type="entry name" value="ThiF_NAD_FAD-bd"/>
</dbReference>
<dbReference type="Gene3D" id="3.40.50.720">
    <property type="entry name" value="NAD(P)-binding Rossmann-like Domain"/>
    <property type="match status" value="1"/>
</dbReference>
<evidence type="ECO:0000313" key="3">
    <source>
        <dbReference type="Proteomes" id="UP000275836"/>
    </source>
</evidence>
<keyword evidence="2" id="KW-0548">Nucleotidyltransferase</keyword>
<dbReference type="PANTHER" id="PTHR43267">
    <property type="entry name" value="TRNA THREONYLCARBAMOYLADENOSINE DEHYDRATASE"/>
    <property type="match status" value="1"/>
</dbReference>
<dbReference type="PANTHER" id="PTHR43267:SF3">
    <property type="entry name" value="THIF PROTEIN"/>
    <property type="match status" value="1"/>
</dbReference>
<dbReference type="OrthoDB" id="9804286at2"/>
<dbReference type="GO" id="GO:0061503">
    <property type="term" value="F:tRNA threonylcarbamoyladenosine dehydratase"/>
    <property type="evidence" value="ECO:0007669"/>
    <property type="project" value="TreeGrafter"/>
</dbReference>
<dbReference type="Pfam" id="PF00899">
    <property type="entry name" value="ThiF"/>
    <property type="match status" value="1"/>
</dbReference>
<dbReference type="InterPro" id="IPR045886">
    <property type="entry name" value="ThiF/MoeB/HesA"/>
</dbReference>
<dbReference type="GO" id="GO:0061504">
    <property type="term" value="P:cyclic threonylcarbamoyladenosine biosynthetic process"/>
    <property type="evidence" value="ECO:0007669"/>
    <property type="project" value="TreeGrafter"/>
</dbReference>
<evidence type="ECO:0000259" key="1">
    <source>
        <dbReference type="Pfam" id="PF00899"/>
    </source>
</evidence>
<dbReference type="SUPFAM" id="SSF69572">
    <property type="entry name" value="Activating enzymes of the ubiquitin-like proteins"/>
    <property type="match status" value="1"/>
</dbReference>
<dbReference type="EMBL" id="RHGY01000001">
    <property type="protein sequence ID" value="RRG18432.1"/>
    <property type="molecule type" value="Genomic_DNA"/>
</dbReference>
<sequence>MKYVKPKVKPMLAPFINEDASGIRVGGWQANISRDIIVDDAHEFYTLLRYLDGTHGLSDIEETFKLSETELLDLLNILQQQGIIFENEATDFSSEEIEYYSRALNFYEWLDTEGLYYNYWDVQRKLKNAKILVLGCGGTGSHAAVNLARLGIGNIVLSDFDNVELSNLNRQEFTYADVGKKKAPTLMRHLLDINPFITVSSKEAQIESAQDILDLGTDFDLVISCIDKPTNVSEFFTEYTKKTKIPWVLGNYASTVVTEGIFNESGISFKEIIDHDKSESYVAKTISESDDWPLENAIVSPVATISGSFSALYAMYYLTSIKRLEFNIIQNIDLYNVQDLANFSYIVGENKYDIAKVVH</sequence>
<feature type="domain" description="THIF-type NAD/FAD binding fold" evidence="1">
    <location>
        <begin position="100"/>
        <end position="333"/>
    </location>
</feature>
<gene>
    <name evidence="2" type="ORF">D3P96_00135</name>
</gene>
<dbReference type="Proteomes" id="UP000275836">
    <property type="component" value="Unassembled WGS sequence"/>
</dbReference>
<name>A0A3P2RL91_WEIVI</name>
<dbReference type="GO" id="GO:0016779">
    <property type="term" value="F:nucleotidyltransferase activity"/>
    <property type="evidence" value="ECO:0007669"/>
    <property type="project" value="UniProtKB-KW"/>
</dbReference>
<evidence type="ECO:0000313" key="2">
    <source>
        <dbReference type="EMBL" id="RRG18432.1"/>
    </source>
</evidence>
<protein>
    <submittedName>
        <fullName evidence="2">ThiF family adenylyltransferase</fullName>
    </submittedName>
</protein>
<keyword evidence="2" id="KW-0808">Transferase</keyword>
<dbReference type="InterPro" id="IPR035985">
    <property type="entry name" value="Ubiquitin-activating_enz"/>
</dbReference>
<dbReference type="AlphaFoldDB" id="A0A3P2RL91"/>
<proteinExistence type="predicted"/>
<comment type="caution">
    <text evidence="2">The sequence shown here is derived from an EMBL/GenBank/DDBJ whole genome shotgun (WGS) entry which is preliminary data.</text>
</comment>
<reference evidence="2 3" key="1">
    <citation type="submission" date="2018-10" db="EMBL/GenBank/DDBJ databases">
        <title>Draft genome sequence of Weissella viridescens UCO-SMC3.</title>
        <authorList>
            <person name="Garcia-Cancino A."/>
            <person name="Espinoza-Monje M."/>
            <person name="Albarracin L."/>
            <person name="Garcia-Castillo V."/>
            <person name="Campos-Martin J."/>
            <person name="Nakano Y."/>
            <person name="Guitierrez-Zamorano C."/>
            <person name="Ikeda-Ohtsubo W."/>
            <person name="Morita H."/>
            <person name="Kitazawa H."/>
            <person name="Villena J."/>
        </authorList>
    </citation>
    <scope>NUCLEOTIDE SEQUENCE [LARGE SCALE GENOMIC DNA]</scope>
    <source>
        <strain evidence="2 3">UCO-SMC3</strain>
    </source>
</reference>
<organism evidence="2 3">
    <name type="scientific">Weissella viridescens</name>
    <name type="common">Lactobacillus viridescens</name>
    <dbReference type="NCBI Taxonomy" id="1629"/>
    <lineage>
        <taxon>Bacteria</taxon>
        <taxon>Bacillati</taxon>
        <taxon>Bacillota</taxon>
        <taxon>Bacilli</taxon>
        <taxon>Lactobacillales</taxon>
        <taxon>Lactobacillaceae</taxon>
        <taxon>Weissella</taxon>
    </lineage>
</organism>